<feature type="compositionally biased region" description="Basic and acidic residues" evidence="3">
    <location>
        <begin position="72"/>
        <end position="86"/>
    </location>
</feature>
<dbReference type="CDD" id="cd12148">
    <property type="entry name" value="fungal_TF_MHR"/>
    <property type="match status" value="1"/>
</dbReference>
<accession>A0A8H4NCY7</accession>
<comment type="subcellular location">
    <subcellularLocation>
        <location evidence="1">Nucleus</location>
    </subcellularLocation>
</comment>
<dbReference type="SUPFAM" id="SSF57701">
    <property type="entry name" value="Zn2/Cys6 DNA-binding domain"/>
    <property type="match status" value="1"/>
</dbReference>
<feature type="compositionally biased region" description="Polar residues" evidence="3">
    <location>
        <begin position="120"/>
        <end position="137"/>
    </location>
</feature>
<dbReference type="InterPro" id="IPR001138">
    <property type="entry name" value="Zn2Cys6_DnaBD"/>
</dbReference>
<keyword evidence="2" id="KW-0539">Nucleus</keyword>
<keyword evidence="5" id="KW-1185">Reference proteome</keyword>
<dbReference type="GO" id="GO:0045944">
    <property type="term" value="P:positive regulation of transcription by RNA polymerase II"/>
    <property type="evidence" value="ECO:0007669"/>
    <property type="project" value="TreeGrafter"/>
</dbReference>
<dbReference type="Pfam" id="PF11951">
    <property type="entry name" value="Fungal_trans_2"/>
    <property type="match status" value="1"/>
</dbReference>
<dbReference type="GO" id="GO:0008270">
    <property type="term" value="F:zinc ion binding"/>
    <property type="evidence" value="ECO:0007669"/>
    <property type="project" value="InterPro"/>
</dbReference>
<organism evidence="4 5">
    <name type="scientific">Fusarium acutatum</name>
    <dbReference type="NCBI Taxonomy" id="78861"/>
    <lineage>
        <taxon>Eukaryota</taxon>
        <taxon>Fungi</taxon>
        <taxon>Dikarya</taxon>
        <taxon>Ascomycota</taxon>
        <taxon>Pezizomycotina</taxon>
        <taxon>Sordariomycetes</taxon>
        <taxon>Hypocreomycetidae</taxon>
        <taxon>Hypocreales</taxon>
        <taxon>Nectriaceae</taxon>
        <taxon>Fusarium</taxon>
        <taxon>Fusarium fujikuroi species complex</taxon>
    </lineage>
</organism>
<comment type="caution">
    <text evidence="4">The sequence shown here is derived from an EMBL/GenBank/DDBJ whole genome shotgun (WGS) entry which is preliminary data.</text>
</comment>
<sequence>MLTRNNANQLGAMSGRVVRRRNVKTRNRNGCVTCRARRLKCDETKPECNNNKLFTHDSPRRTRSGQAIGQSSDRRGSVDDAPRAEEAPSPAPEYYSSYATPAPELENDSIPAQTPIYDAGQTNNSTDGTAALSSSDTPAAWDSGFIHDTDIDASAPAGNIRGGLPYIVSPVATSDQSHRTSFPFFGPLSVSSPQLASKTQIATPRSSQFFNGLPTAPIIPKGLIESMKFPEDMLYYHHLRDTSPYGVLTLLYLNDIMDAGFLSASFYHAALALSALKVSKSNMGQQLRSQAAIHALEHFVIALGDVGNIPIEDMNPDMPTPGNEHGPGRREKIVSWLSTVLLLAHFELRRAQMRLWCVHGRAAVEFLSTHLSLVRETTIGESLVSAFSRIAALLEIYEGTHSIQEQVVSSEASRSLVQYLAGSTLPYDRLLYIMPRVNDLEEKWRSNLRPGAEWDQRVDDLRLELEQWRASLLPEDIPDFDGEGPEADINMKPLTLLSAPEPVRPATSFTHYLVSTLRLDLMYSPESGPRLSPSERSAILRKICRLAAGLPYDLSVIVNNYGYGMLPAMLNAYHMSDAVIANWIKGWVASRPDTREGIWDIERVQRLIAYLDKEYNSEGSRSGWTVIKTRMVDAEENRDDTQQNTREEQSRSFCGVVDDKFSILNSDINTSNKPKKFNRNIYTLSPHYNYILHTAASPIEPPLYNNSTIPQTLHIPNTMESTKINARRVWSSIVRHAKEHHESVNAAVVAYYPQPSPAYTPGSKSAASSVLSSPRYSYEKPQ</sequence>
<evidence type="ECO:0000313" key="5">
    <source>
        <dbReference type="Proteomes" id="UP000536711"/>
    </source>
</evidence>
<feature type="region of interest" description="Disordered" evidence="3">
    <location>
        <begin position="758"/>
        <end position="782"/>
    </location>
</feature>
<dbReference type="PANTHER" id="PTHR37534">
    <property type="entry name" value="TRANSCRIPTIONAL ACTIVATOR PROTEIN UGA3"/>
    <property type="match status" value="1"/>
</dbReference>
<evidence type="ECO:0000313" key="4">
    <source>
        <dbReference type="EMBL" id="KAF4419963.1"/>
    </source>
</evidence>
<dbReference type="CDD" id="cd00067">
    <property type="entry name" value="GAL4"/>
    <property type="match status" value="1"/>
</dbReference>
<protein>
    <submittedName>
        <fullName evidence="4">C6 zinc finger</fullName>
    </submittedName>
</protein>
<dbReference type="GO" id="GO:0000976">
    <property type="term" value="F:transcription cis-regulatory region binding"/>
    <property type="evidence" value="ECO:0007669"/>
    <property type="project" value="TreeGrafter"/>
</dbReference>
<dbReference type="Proteomes" id="UP000536711">
    <property type="component" value="Unassembled WGS sequence"/>
</dbReference>
<proteinExistence type="predicted"/>
<feature type="region of interest" description="Disordered" evidence="3">
    <location>
        <begin position="45"/>
        <end position="137"/>
    </location>
</feature>
<dbReference type="InterPro" id="IPR021858">
    <property type="entry name" value="Fun_TF"/>
</dbReference>
<dbReference type="GO" id="GO:0000981">
    <property type="term" value="F:DNA-binding transcription factor activity, RNA polymerase II-specific"/>
    <property type="evidence" value="ECO:0007669"/>
    <property type="project" value="InterPro"/>
</dbReference>
<name>A0A8H4NCY7_9HYPO</name>
<feature type="compositionally biased region" description="Low complexity" evidence="3">
    <location>
        <begin position="92"/>
        <end position="103"/>
    </location>
</feature>
<dbReference type="GO" id="GO:0005634">
    <property type="term" value="C:nucleus"/>
    <property type="evidence" value="ECO:0007669"/>
    <property type="project" value="UniProtKB-SubCell"/>
</dbReference>
<feature type="compositionally biased region" description="Low complexity" evidence="3">
    <location>
        <begin position="763"/>
        <end position="776"/>
    </location>
</feature>
<dbReference type="PANTHER" id="PTHR37534:SF23">
    <property type="entry name" value="ZN(II)2CYS6 TRANSCRIPTION FACTOR (EUROFUNG)"/>
    <property type="match status" value="1"/>
</dbReference>
<dbReference type="EMBL" id="JAADJF010000378">
    <property type="protein sequence ID" value="KAF4419963.1"/>
    <property type="molecule type" value="Genomic_DNA"/>
</dbReference>
<evidence type="ECO:0000256" key="3">
    <source>
        <dbReference type="SAM" id="MobiDB-lite"/>
    </source>
</evidence>
<dbReference type="InterPro" id="IPR036864">
    <property type="entry name" value="Zn2-C6_fun-type_DNA-bd_sf"/>
</dbReference>
<evidence type="ECO:0000256" key="1">
    <source>
        <dbReference type="ARBA" id="ARBA00004123"/>
    </source>
</evidence>
<dbReference type="OrthoDB" id="5126878at2759"/>
<dbReference type="AlphaFoldDB" id="A0A8H4NCY7"/>
<reference evidence="4 5" key="1">
    <citation type="submission" date="2020-01" db="EMBL/GenBank/DDBJ databases">
        <title>Identification and distribution of gene clusters putatively required for synthesis of sphingolipid metabolism inhibitors in phylogenetically diverse species of the filamentous fungus Fusarium.</title>
        <authorList>
            <person name="Kim H.-S."/>
            <person name="Busman M."/>
            <person name="Brown D.W."/>
            <person name="Divon H."/>
            <person name="Uhlig S."/>
            <person name="Proctor R.H."/>
        </authorList>
    </citation>
    <scope>NUCLEOTIDE SEQUENCE [LARGE SCALE GENOMIC DNA]</scope>
    <source>
        <strain evidence="4 5">NRRL 13308</strain>
    </source>
</reference>
<gene>
    <name evidence="4" type="ORF">FACUT_11404</name>
</gene>
<evidence type="ECO:0000256" key="2">
    <source>
        <dbReference type="ARBA" id="ARBA00023242"/>
    </source>
</evidence>